<dbReference type="Gene3D" id="3.10.450.40">
    <property type="match status" value="1"/>
</dbReference>
<comment type="caution">
    <text evidence="2">The sequence shown here is derived from an EMBL/GenBank/DDBJ whole genome shotgun (WGS) entry which is preliminary data.</text>
</comment>
<sequence length="190" mass="19374">MLGNNTRSYTVRIAGVATVMAAVVACGGGQSPTASSPVEPGGTGAAAPGDNTALLAAADTVRGTVPDSTVISVESERNNTQWEVQVVTPDGIEHEAEVSADGATVLGSPVAKPEEAKDVAKHRSRLQAAKLDHRAAVDAITKAVDGRITELNLDDRDGGTVVWEADVIDSANALHEVSVDAATGDVVARN</sequence>
<accession>A0ABW9LQH3</accession>
<evidence type="ECO:0000313" key="2">
    <source>
        <dbReference type="EMBL" id="MFN6550244.1"/>
    </source>
</evidence>
<proteinExistence type="predicted"/>
<organism evidence="2 3">
    <name type="scientific">Mycolicibacterium septicum</name>
    <dbReference type="NCBI Taxonomy" id="98668"/>
    <lineage>
        <taxon>Bacteria</taxon>
        <taxon>Bacillati</taxon>
        <taxon>Actinomycetota</taxon>
        <taxon>Actinomycetes</taxon>
        <taxon>Mycobacteriales</taxon>
        <taxon>Mycobacteriaceae</taxon>
        <taxon>Mycolicibacterium</taxon>
    </lineage>
</organism>
<name>A0ABW9LQH3_9MYCO</name>
<dbReference type="InterPro" id="IPR025711">
    <property type="entry name" value="PepSY"/>
</dbReference>
<dbReference type="EMBL" id="JBKBDE010000001">
    <property type="protein sequence ID" value="MFN6550244.1"/>
    <property type="molecule type" value="Genomic_DNA"/>
</dbReference>
<protein>
    <submittedName>
        <fullName evidence="2">PepSY domain-containing protein</fullName>
    </submittedName>
</protein>
<dbReference type="PROSITE" id="PS51257">
    <property type="entry name" value="PROKAR_LIPOPROTEIN"/>
    <property type="match status" value="1"/>
</dbReference>
<feature type="domain" description="PepSY" evidence="1">
    <location>
        <begin position="136"/>
        <end position="188"/>
    </location>
</feature>
<gene>
    <name evidence="2" type="ORF">ACK4CP_07580</name>
</gene>
<dbReference type="RefSeq" id="WP_409549027.1">
    <property type="nucleotide sequence ID" value="NZ_JBKBDE010000001.1"/>
</dbReference>
<evidence type="ECO:0000313" key="3">
    <source>
        <dbReference type="Proteomes" id="UP001635817"/>
    </source>
</evidence>
<keyword evidence="3" id="KW-1185">Reference proteome</keyword>
<dbReference type="Pfam" id="PF03413">
    <property type="entry name" value="PepSY"/>
    <property type="match status" value="1"/>
</dbReference>
<reference evidence="2 3" key="1">
    <citation type="submission" date="2024-12" db="EMBL/GenBank/DDBJ databases">
        <title>The coexistence of Mycolicibacterium septicum and Mycolicibacterium nivoides in clinical samples.</title>
        <authorList>
            <person name="Wang C."/>
            <person name="Feng Y."/>
            <person name="Zong Z."/>
        </authorList>
    </citation>
    <scope>NUCLEOTIDE SEQUENCE [LARGE SCALE GENOMIC DNA]</scope>
    <source>
        <strain evidence="2 3">120310</strain>
    </source>
</reference>
<evidence type="ECO:0000259" key="1">
    <source>
        <dbReference type="Pfam" id="PF03413"/>
    </source>
</evidence>
<dbReference type="Proteomes" id="UP001635817">
    <property type="component" value="Unassembled WGS sequence"/>
</dbReference>